<comment type="caution">
    <text evidence="2">The sequence shown here is derived from an EMBL/GenBank/DDBJ whole genome shotgun (WGS) entry which is preliminary data.</text>
</comment>
<reference evidence="2 3" key="1">
    <citation type="journal article" date="2016" name="Nat. Commun.">
        <title>Thousands of microbial genomes shed light on interconnected biogeochemical processes in an aquifer system.</title>
        <authorList>
            <person name="Anantharaman K."/>
            <person name="Brown C.T."/>
            <person name="Hug L.A."/>
            <person name="Sharon I."/>
            <person name="Castelle C.J."/>
            <person name="Probst A.J."/>
            <person name="Thomas B.C."/>
            <person name="Singh A."/>
            <person name="Wilkins M.J."/>
            <person name="Karaoz U."/>
            <person name="Brodie E.L."/>
            <person name="Williams K.H."/>
            <person name="Hubbard S.S."/>
            <person name="Banfield J.F."/>
        </authorList>
    </citation>
    <scope>NUCLEOTIDE SEQUENCE [LARGE SCALE GENOMIC DNA]</scope>
</reference>
<dbReference type="Pfam" id="PF06210">
    <property type="entry name" value="DUF1003"/>
    <property type="match status" value="1"/>
</dbReference>
<protein>
    <recommendedName>
        <fullName evidence="4">DUF1003 domain-containing protein</fullName>
    </recommendedName>
</protein>
<organism evidence="2 3">
    <name type="scientific">Candidatus Nomurabacteria bacterium RIFCSPHIGHO2_02_FULL_42_19</name>
    <dbReference type="NCBI Taxonomy" id="1801756"/>
    <lineage>
        <taxon>Bacteria</taxon>
        <taxon>Candidatus Nomuraibacteriota</taxon>
    </lineage>
</organism>
<dbReference type="PANTHER" id="PTHR41386">
    <property type="entry name" value="INTEGRAL MEMBRANE PROTEIN-RELATED"/>
    <property type="match status" value="1"/>
</dbReference>
<evidence type="ECO:0008006" key="4">
    <source>
        <dbReference type="Google" id="ProtNLM"/>
    </source>
</evidence>
<dbReference type="InterPro" id="IPR010406">
    <property type="entry name" value="DUF1003"/>
</dbReference>
<evidence type="ECO:0000313" key="2">
    <source>
        <dbReference type="EMBL" id="OGI75717.1"/>
    </source>
</evidence>
<dbReference type="Proteomes" id="UP000179275">
    <property type="component" value="Unassembled WGS sequence"/>
</dbReference>
<keyword evidence="1" id="KW-0812">Transmembrane</keyword>
<feature type="transmembrane region" description="Helical" evidence="1">
    <location>
        <begin position="84"/>
        <end position="104"/>
    </location>
</feature>
<dbReference type="AlphaFoldDB" id="A0A1F6W1C5"/>
<dbReference type="STRING" id="1801756.A3C67_02930"/>
<accession>A0A1F6W1C5</accession>
<evidence type="ECO:0000313" key="3">
    <source>
        <dbReference type="Proteomes" id="UP000179275"/>
    </source>
</evidence>
<gene>
    <name evidence="2" type="ORF">A3C67_02930</name>
</gene>
<dbReference type="EMBL" id="MFUG01000016">
    <property type="protein sequence ID" value="OGI75717.1"/>
    <property type="molecule type" value="Genomic_DNA"/>
</dbReference>
<sequence>MPNNYVSFLTALFGENEEPRRKIFKSMKAKANAKRTTMERMADWLTSSFGSIIFLLFNVFLFIAWILINTNQVKEISPFDPFPFSLLTTIVSLEAIILAIFVLISQNRSAKIDDLREETHLQLNLISEREITKLMKMMALLLEKQGMDLSQDPELKKMLRPVSEEEIEKHLEKEIL</sequence>
<keyword evidence="1" id="KW-1133">Transmembrane helix</keyword>
<keyword evidence="1" id="KW-0472">Membrane</keyword>
<name>A0A1F6W1C5_9BACT</name>
<evidence type="ECO:0000256" key="1">
    <source>
        <dbReference type="SAM" id="Phobius"/>
    </source>
</evidence>
<feature type="transmembrane region" description="Helical" evidence="1">
    <location>
        <begin position="44"/>
        <end position="68"/>
    </location>
</feature>
<proteinExistence type="predicted"/>
<dbReference type="PANTHER" id="PTHR41386:SF1">
    <property type="entry name" value="MEMBRANE PROTEIN"/>
    <property type="match status" value="1"/>
</dbReference>